<dbReference type="GO" id="GO:0016798">
    <property type="term" value="F:hydrolase activity, acting on glycosyl bonds"/>
    <property type="evidence" value="ECO:0007669"/>
    <property type="project" value="UniProtKB-KW"/>
</dbReference>
<dbReference type="InterPro" id="IPR018711">
    <property type="entry name" value="NAGPA"/>
</dbReference>
<keyword evidence="1" id="KW-0732">Signal</keyword>
<dbReference type="Proteomes" id="UP001057877">
    <property type="component" value="Chromosome"/>
</dbReference>
<feature type="chain" id="PRO_5045818410" evidence="1">
    <location>
        <begin position="23"/>
        <end position="467"/>
    </location>
</feature>
<keyword evidence="3" id="KW-0326">Glycosidase</keyword>
<dbReference type="PANTHER" id="PTHR40446:SF2">
    <property type="entry name" value="N-ACETYLGLUCOSAMINE-1-PHOSPHODIESTER ALPHA-N-ACETYLGLUCOSAMINIDASE"/>
    <property type="match status" value="1"/>
</dbReference>
<sequence>MKWKARTACLAASVLAAWLATAGLTGSCVLFDKGYAASAEAAGAAKDTAVKLAYPLASIELPLGTRIPLGNKLTLSAPVTLAYQVGNAAVAKVNAHGVLMSVNAGSTVLTVTVVSEGYSGQLKLPVNVTAYKPVKRAFLPALSDRKLTVSGKTFTVRTVTIPKGMPVTAGLAERRVGATAPLASIAAAYRADVAINGTFFEAYGGPPDPYGTVISDGMAEHIGNTGTAVGFQWDGSVLMDNIRLLVDGRTEGKTGSSGWYAYFMNRTPAPGATAATLFTPKRGERLGFAASRAVIVSKGVVTRIASGENAAIPKDGFVLVFQGKEQGQAAKFQVGSTVSYKLKMTDLAGNPVDWSQVHTAIGAGPRLVKDGKVALNAAAEGFRDAKILTGAGARSGIALRKDGSIMLATVSGATMKQWAQLMVGLGAHQAMNLDGGASSGLWFKGKTVTAPGRQLSNALLFGEQLKW</sequence>
<accession>A0ABY5S511</accession>
<name>A0ABY5S511_9BACL</name>
<evidence type="ECO:0000313" key="4">
    <source>
        <dbReference type="Proteomes" id="UP001057877"/>
    </source>
</evidence>
<evidence type="ECO:0000259" key="2">
    <source>
        <dbReference type="Pfam" id="PF09992"/>
    </source>
</evidence>
<evidence type="ECO:0000313" key="3">
    <source>
        <dbReference type="EMBL" id="UVI28685.1"/>
    </source>
</evidence>
<gene>
    <name evidence="3" type="ORF">L1F29_25050</name>
</gene>
<reference evidence="3" key="1">
    <citation type="submission" date="2022-01" db="EMBL/GenBank/DDBJ databases">
        <title>Paenibacillus spongiae sp. nov., isolated from marine sponge.</title>
        <authorList>
            <person name="Li Z."/>
            <person name="Zhang M."/>
        </authorList>
    </citation>
    <scope>NUCLEOTIDE SEQUENCE</scope>
    <source>
        <strain evidence="3">PHS-Z3</strain>
    </source>
</reference>
<dbReference type="PANTHER" id="PTHR40446">
    <property type="entry name" value="N-ACETYLGLUCOSAMINE-1-PHOSPHODIESTER ALPHA-N-ACETYLGLUCOSAMINIDASE"/>
    <property type="match status" value="1"/>
</dbReference>
<dbReference type="Pfam" id="PF09992">
    <property type="entry name" value="NAGPA"/>
    <property type="match status" value="1"/>
</dbReference>
<evidence type="ECO:0000256" key="1">
    <source>
        <dbReference type="SAM" id="SignalP"/>
    </source>
</evidence>
<dbReference type="RefSeq" id="WP_258384773.1">
    <property type="nucleotide sequence ID" value="NZ_CP091430.1"/>
</dbReference>
<proteinExistence type="predicted"/>
<keyword evidence="4" id="KW-1185">Reference proteome</keyword>
<protein>
    <submittedName>
        <fullName evidence="3">Phosphodiester glycosidase family protein</fullName>
    </submittedName>
</protein>
<dbReference type="EMBL" id="CP091430">
    <property type="protein sequence ID" value="UVI28685.1"/>
    <property type="molecule type" value="Genomic_DNA"/>
</dbReference>
<feature type="domain" description="Phosphodiester glycosidase" evidence="2">
    <location>
        <begin position="294"/>
        <end position="461"/>
    </location>
</feature>
<organism evidence="3 4">
    <name type="scientific">Paenibacillus spongiae</name>
    <dbReference type="NCBI Taxonomy" id="2909671"/>
    <lineage>
        <taxon>Bacteria</taxon>
        <taxon>Bacillati</taxon>
        <taxon>Bacillota</taxon>
        <taxon>Bacilli</taxon>
        <taxon>Bacillales</taxon>
        <taxon>Paenibacillaceae</taxon>
        <taxon>Paenibacillus</taxon>
    </lineage>
</organism>
<feature type="signal peptide" evidence="1">
    <location>
        <begin position="1"/>
        <end position="22"/>
    </location>
</feature>
<dbReference type="PROSITE" id="PS51257">
    <property type="entry name" value="PROKAR_LIPOPROTEIN"/>
    <property type="match status" value="1"/>
</dbReference>
<keyword evidence="3" id="KW-0378">Hydrolase</keyword>